<dbReference type="InterPro" id="IPR023577">
    <property type="entry name" value="CYTH_domain"/>
</dbReference>
<dbReference type="SUPFAM" id="SSF55154">
    <property type="entry name" value="CYTH-like phosphatases"/>
    <property type="match status" value="1"/>
</dbReference>
<evidence type="ECO:0000313" key="3">
    <source>
        <dbReference type="Proteomes" id="UP000242432"/>
    </source>
</evidence>
<dbReference type="PANTHER" id="PTHR39569">
    <property type="entry name" value="INORGANIC TRIPHOSPHATASE"/>
    <property type="match status" value="1"/>
</dbReference>
<dbReference type="GO" id="GO:0050355">
    <property type="term" value="F:inorganic triphosphate phosphatase activity"/>
    <property type="evidence" value="ECO:0007669"/>
    <property type="project" value="InterPro"/>
</dbReference>
<dbReference type="Proteomes" id="UP000242432">
    <property type="component" value="Unassembled WGS sequence"/>
</dbReference>
<accession>A0A1T4VQP7</accession>
<gene>
    <name evidence="2" type="ORF">SAMN02745213_01931</name>
</gene>
<evidence type="ECO:0000313" key="2">
    <source>
        <dbReference type="EMBL" id="SKA67280.1"/>
    </source>
</evidence>
<name>A0A1T4VQP7_9GAMM</name>
<dbReference type="AlphaFoldDB" id="A0A1T4VQP7"/>
<dbReference type="InterPro" id="IPR039013">
    <property type="entry name" value="YgiF"/>
</dbReference>
<dbReference type="STRING" id="83771.SAMN02910357_00434"/>
<dbReference type="SMART" id="SM01118">
    <property type="entry name" value="CYTH"/>
    <property type="match status" value="1"/>
</dbReference>
<reference evidence="3" key="1">
    <citation type="submission" date="2017-02" db="EMBL/GenBank/DDBJ databases">
        <authorList>
            <person name="Varghese N."/>
            <person name="Submissions S."/>
        </authorList>
    </citation>
    <scope>NUCLEOTIDE SEQUENCE [LARGE SCALE GENOMIC DNA]</scope>
    <source>
        <strain evidence="3">DSM 3072</strain>
    </source>
</reference>
<dbReference type="PANTHER" id="PTHR39569:SF1">
    <property type="entry name" value="INORGANIC TRIPHOSPHATASE"/>
    <property type="match status" value="1"/>
</dbReference>
<protein>
    <submittedName>
        <fullName evidence="2">Inorganic triphosphatase YgiF, contains CYTH and CHAD domains</fullName>
    </submittedName>
</protein>
<dbReference type="EMBL" id="FUXX01000041">
    <property type="protein sequence ID" value="SKA67280.1"/>
    <property type="molecule type" value="Genomic_DNA"/>
</dbReference>
<keyword evidence="3" id="KW-1185">Reference proteome</keyword>
<dbReference type="PROSITE" id="PS51707">
    <property type="entry name" value="CYTH"/>
    <property type="match status" value="1"/>
</dbReference>
<feature type="domain" description="CYTH" evidence="1">
    <location>
        <begin position="3"/>
        <end position="206"/>
    </location>
</feature>
<proteinExistence type="predicted"/>
<dbReference type="InterPro" id="IPR033469">
    <property type="entry name" value="CYTH-like_dom_sf"/>
</dbReference>
<dbReference type="RefSeq" id="WP_159443084.1">
    <property type="nucleotide sequence ID" value="NZ_FUXX01000041.1"/>
</dbReference>
<evidence type="ECO:0000259" key="1">
    <source>
        <dbReference type="PROSITE" id="PS51707"/>
    </source>
</evidence>
<organism evidence="2 3">
    <name type="scientific">Succinivibrio dextrinosolvens DSM 3072</name>
    <dbReference type="NCBI Taxonomy" id="1123324"/>
    <lineage>
        <taxon>Bacteria</taxon>
        <taxon>Pseudomonadati</taxon>
        <taxon>Pseudomonadota</taxon>
        <taxon>Gammaproteobacteria</taxon>
        <taxon>Aeromonadales</taxon>
        <taxon>Succinivibrionaceae</taxon>
        <taxon>Succinivibrio</taxon>
    </lineage>
</organism>
<sequence>MQDKEIELKFGFDGDASNLYEIFSHIGAVSNKTTLHLDNTYFDTEDKDLFSIHAGLRIRRGDDFSEQTLKVKGENIGGLHKRKEYNLPIEPVDDVPNLLKFPKDALPEDFDVESIQKRLKPICRINFTRYLFNLELLDSTFEVAYDQGFIEVDSSNKYPLSELEIELKETSVHSDELLNLFSILCTHLASNNIPLLLEPFSKMHRAALLQEQSSPTADFSELDKTDNFIDYVTAQVALLEKLYGYFLISHDAVLFSQITSLIDSLLLSLKYLKRRNFLAFIIGRKEPVEYKRDLQIIIRLLKSFHRVCRHVSKKMLLCRFRNNSKGIASCYEKIRLSEKNNKMFLIPLKLRLLLSLMAK</sequence>
<dbReference type="Pfam" id="PF01928">
    <property type="entry name" value="CYTH"/>
    <property type="match status" value="1"/>
</dbReference>
<dbReference type="GO" id="GO:0046872">
    <property type="term" value="F:metal ion binding"/>
    <property type="evidence" value="ECO:0007669"/>
    <property type="project" value="TreeGrafter"/>
</dbReference>
<dbReference type="Gene3D" id="2.40.320.10">
    <property type="entry name" value="Hypothetical Protein Pfu-838710-001"/>
    <property type="match status" value="1"/>
</dbReference>